<proteinExistence type="predicted"/>
<dbReference type="Proteomes" id="UP001249020">
    <property type="component" value="Unassembled WGS sequence"/>
</dbReference>
<dbReference type="PROSITE" id="PS50110">
    <property type="entry name" value="RESPONSE_REGULATORY"/>
    <property type="match status" value="1"/>
</dbReference>
<keyword evidence="2" id="KW-0238">DNA-binding</keyword>
<dbReference type="InterPro" id="IPR001789">
    <property type="entry name" value="Sig_transdc_resp-reg_receiver"/>
</dbReference>
<feature type="domain" description="HTH araC/xylS-type" evidence="6">
    <location>
        <begin position="475"/>
        <end position="573"/>
    </location>
</feature>
<dbReference type="EMBL" id="JAVRIE010000002">
    <property type="protein sequence ID" value="MDT0582260.1"/>
    <property type="molecule type" value="Genomic_DNA"/>
</dbReference>
<keyword evidence="5" id="KW-0812">Transmembrane</keyword>
<evidence type="ECO:0000259" key="7">
    <source>
        <dbReference type="PROSITE" id="PS50110"/>
    </source>
</evidence>
<dbReference type="SMART" id="SM00448">
    <property type="entry name" value="REC"/>
    <property type="match status" value="1"/>
</dbReference>
<protein>
    <submittedName>
        <fullName evidence="8">Helix-turn-helix domain-containing protein</fullName>
    </submittedName>
</protein>
<evidence type="ECO:0000256" key="5">
    <source>
        <dbReference type="SAM" id="Phobius"/>
    </source>
</evidence>
<dbReference type="InterPro" id="IPR018062">
    <property type="entry name" value="HTH_AraC-typ_CS"/>
</dbReference>
<evidence type="ECO:0000256" key="3">
    <source>
        <dbReference type="ARBA" id="ARBA00023163"/>
    </source>
</evidence>
<dbReference type="GO" id="GO:0000160">
    <property type="term" value="P:phosphorelay signal transduction system"/>
    <property type="evidence" value="ECO:0007669"/>
    <property type="project" value="InterPro"/>
</dbReference>
<keyword evidence="9" id="KW-1185">Reference proteome</keyword>
<sequence length="575" mass="64906">MFLQFIDIFQHPLSSVLFDTFLLVLLVITLFRAQRYRLALYRAKNQYTNVIEQKKSALELVTQQQLSINAIGKQMRVSLSQELGKQSAYLTQPFVDQDRRQSSRKNWNNIVQLSERLQHFSLRELSRPINRTIVSTSSVLQANTDFLKSICWSYNQTLLLNNGKQAYLDLSVGVLDKVLRGLLHAVAKTSDANTELTLTTQCDGTHYHIRLTGFGAGLTDLEVKKIGFSAKASPNLHYSKRAYDAENDVNLASAQRMIESNNGSIKLVSAINYMTTVFITLPINACDVVSFKDAITARTEGLNNDASQLSITSAAVAKPTILIVDEDQQSQRLLHQSLQEHFICLACTRALDSLQMIHNTKPDVIYIEQSTPTLGAIELIRLIRNNPQTHDLPILVACSLSSQSFKLSALEVGASQVISKPIVQQELQLILASLVQQKQMLEDRVGEKLTEYHRQQLSTPAPYDASDEKEQSFIERFNAMISENYSNECFTREIAATHMSVTERTLNRRLKDVYSHNFNEYLKKYRLETAKVLLNKGYQINEVAFDVGFNSPSYFSTCFKAEYSISPSQLVSNCA</sequence>
<dbReference type="InterPro" id="IPR011006">
    <property type="entry name" value="CheY-like_superfamily"/>
</dbReference>
<dbReference type="Gene3D" id="3.30.565.10">
    <property type="entry name" value="Histidine kinase-like ATPase, C-terminal domain"/>
    <property type="match status" value="1"/>
</dbReference>
<dbReference type="SUPFAM" id="SSF55874">
    <property type="entry name" value="ATPase domain of HSP90 chaperone/DNA topoisomerase II/histidine kinase"/>
    <property type="match status" value="1"/>
</dbReference>
<evidence type="ECO:0000256" key="4">
    <source>
        <dbReference type="PROSITE-ProRule" id="PRU00169"/>
    </source>
</evidence>
<keyword evidence="3" id="KW-0804">Transcription</keyword>
<dbReference type="AlphaFoldDB" id="A0AAW8R055"/>
<evidence type="ECO:0000256" key="2">
    <source>
        <dbReference type="ARBA" id="ARBA00023125"/>
    </source>
</evidence>
<organism evidence="8 9">
    <name type="scientific">Brumicola blandensis</name>
    <dbReference type="NCBI Taxonomy" id="3075611"/>
    <lineage>
        <taxon>Bacteria</taxon>
        <taxon>Pseudomonadati</taxon>
        <taxon>Pseudomonadota</taxon>
        <taxon>Gammaproteobacteria</taxon>
        <taxon>Alteromonadales</taxon>
        <taxon>Alteromonadaceae</taxon>
        <taxon>Brumicola</taxon>
    </lineage>
</organism>
<evidence type="ECO:0000256" key="1">
    <source>
        <dbReference type="ARBA" id="ARBA00023015"/>
    </source>
</evidence>
<dbReference type="PROSITE" id="PS01124">
    <property type="entry name" value="HTH_ARAC_FAMILY_2"/>
    <property type="match status" value="1"/>
</dbReference>
<keyword evidence="1" id="KW-0805">Transcription regulation</keyword>
<dbReference type="InterPro" id="IPR036890">
    <property type="entry name" value="HATPase_C_sf"/>
</dbReference>
<dbReference type="InterPro" id="IPR009057">
    <property type="entry name" value="Homeodomain-like_sf"/>
</dbReference>
<dbReference type="Pfam" id="PF12833">
    <property type="entry name" value="HTH_18"/>
    <property type="match status" value="1"/>
</dbReference>
<dbReference type="GO" id="GO:0003700">
    <property type="term" value="F:DNA-binding transcription factor activity"/>
    <property type="evidence" value="ECO:0007669"/>
    <property type="project" value="InterPro"/>
</dbReference>
<comment type="caution">
    <text evidence="8">The sequence shown here is derived from an EMBL/GenBank/DDBJ whole genome shotgun (WGS) entry which is preliminary data.</text>
</comment>
<keyword evidence="5" id="KW-0472">Membrane</keyword>
<dbReference type="GO" id="GO:0043565">
    <property type="term" value="F:sequence-specific DNA binding"/>
    <property type="evidence" value="ECO:0007669"/>
    <property type="project" value="InterPro"/>
</dbReference>
<dbReference type="Gene3D" id="3.40.50.2300">
    <property type="match status" value="1"/>
</dbReference>
<dbReference type="SMART" id="SM00342">
    <property type="entry name" value="HTH_ARAC"/>
    <property type="match status" value="1"/>
</dbReference>
<dbReference type="PROSITE" id="PS00041">
    <property type="entry name" value="HTH_ARAC_FAMILY_1"/>
    <property type="match status" value="1"/>
</dbReference>
<dbReference type="RefSeq" id="WP_311361034.1">
    <property type="nucleotide sequence ID" value="NZ_JAVRIE010000002.1"/>
</dbReference>
<feature type="domain" description="Response regulatory" evidence="7">
    <location>
        <begin position="320"/>
        <end position="435"/>
    </location>
</feature>
<accession>A0AAW8R055</accession>
<dbReference type="Gene3D" id="1.10.10.60">
    <property type="entry name" value="Homeodomain-like"/>
    <property type="match status" value="1"/>
</dbReference>
<dbReference type="PANTHER" id="PTHR43280:SF28">
    <property type="entry name" value="HTH-TYPE TRANSCRIPTIONAL ACTIVATOR RHAS"/>
    <property type="match status" value="1"/>
</dbReference>
<reference evidence="8 9" key="1">
    <citation type="submission" date="2023-09" db="EMBL/GenBank/DDBJ databases">
        <authorList>
            <person name="Rey-Velasco X."/>
        </authorList>
    </citation>
    <scope>NUCLEOTIDE SEQUENCE [LARGE SCALE GENOMIC DNA]</scope>
    <source>
        <strain evidence="8 9">W409</strain>
    </source>
</reference>
<gene>
    <name evidence="8" type="ORF">RM544_06900</name>
</gene>
<feature type="transmembrane region" description="Helical" evidence="5">
    <location>
        <begin position="12"/>
        <end position="31"/>
    </location>
</feature>
<evidence type="ECO:0000313" key="9">
    <source>
        <dbReference type="Proteomes" id="UP001249020"/>
    </source>
</evidence>
<name>A0AAW8R055_9ALTE</name>
<dbReference type="SUPFAM" id="SSF52172">
    <property type="entry name" value="CheY-like"/>
    <property type="match status" value="1"/>
</dbReference>
<dbReference type="InterPro" id="IPR018060">
    <property type="entry name" value="HTH_AraC"/>
</dbReference>
<evidence type="ECO:0000313" key="8">
    <source>
        <dbReference type="EMBL" id="MDT0582260.1"/>
    </source>
</evidence>
<dbReference type="SUPFAM" id="SSF46689">
    <property type="entry name" value="Homeodomain-like"/>
    <property type="match status" value="1"/>
</dbReference>
<comment type="caution">
    <text evidence="4">Lacks conserved residue(s) required for the propagation of feature annotation.</text>
</comment>
<keyword evidence="5" id="KW-1133">Transmembrane helix</keyword>
<evidence type="ECO:0000259" key="6">
    <source>
        <dbReference type="PROSITE" id="PS01124"/>
    </source>
</evidence>
<dbReference type="Pfam" id="PF00072">
    <property type="entry name" value="Response_reg"/>
    <property type="match status" value="1"/>
</dbReference>
<dbReference type="PANTHER" id="PTHR43280">
    <property type="entry name" value="ARAC-FAMILY TRANSCRIPTIONAL REGULATOR"/>
    <property type="match status" value="1"/>
</dbReference>